<comment type="caution">
    <text evidence="1">The sequence shown here is derived from an EMBL/GenBank/DDBJ whole genome shotgun (WGS) entry which is preliminary data.</text>
</comment>
<dbReference type="RefSeq" id="WP_112745513.1">
    <property type="nucleotide sequence ID" value="NZ_QMFY01000001.1"/>
</dbReference>
<dbReference type="OrthoDB" id="982919at2"/>
<protein>
    <submittedName>
        <fullName evidence="1">Uncharacterized protein</fullName>
    </submittedName>
</protein>
<organism evidence="1 2">
    <name type="scientific">Pseudochryseolinea flava</name>
    <dbReference type="NCBI Taxonomy" id="2059302"/>
    <lineage>
        <taxon>Bacteria</taxon>
        <taxon>Pseudomonadati</taxon>
        <taxon>Bacteroidota</taxon>
        <taxon>Cytophagia</taxon>
        <taxon>Cytophagales</taxon>
        <taxon>Fulvivirgaceae</taxon>
        <taxon>Pseudochryseolinea</taxon>
    </lineage>
</organism>
<keyword evidence="2" id="KW-1185">Reference proteome</keyword>
<accession>A0A364YC29</accession>
<name>A0A364YC29_9BACT</name>
<sequence length="67" mass="7706">MTTINQKHQILASLDSLDQVQTEKVLAYIQGLLSTSKKDADYRRFKREAIKEIRQALGNSRPLKLSF</sequence>
<dbReference type="Proteomes" id="UP000251889">
    <property type="component" value="Unassembled WGS sequence"/>
</dbReference>
<evidence type="ECO:0000313" key="1">
    <source>
        <dbReference type="EMBL" id="RAW03298.1"/>
    </source>
</evidence>
<evidence type="ECO:0000313" key="2">
    <source>
        <dbReference type="Proteomes" id="UP000251889"/>
    </source>
</evidence>
<dbReference type="AlphaFoldDB" id="A0A364YC29"/>
<gene>
    <name evidence="1" type="ORF">DQQ10_04230</name>
</gene>
<dbReference type="EMBL" id="QMFY01000001">
    <property type="protein sequence ID" value="RAW03298.1"/>
    <property type="molecule type" value="Genomic_DNA"/>
</dbReference>
<reference evidence="1 2" key="1">
    <citation type="submission" date="2018-06" db="EMBL/GenBank/DDBJ databases">
        <title>Chryseolinea flavus sp. nov., a member of the phylum Bacteroidetes isolated from soil.</title>
        <authorList>
            <person name="Li Y."/>
            <person name="Wang J."/>
        </authorList>
    </citation>
    <scope>NUCLEOTIDE SEQUENCE [LARGE SCALE GENOMIC DNA]</scope>
    <source>
        <strain evidence="1 2">SDU1-6</strain>
    </source>
</reference>
<proteinExistence type="predicted"/>